<name>A0ABV6JA11_9BACL</name>
<feature type="domain" description="GxGYxYP putative glycoside hydrolase third N-terminal" evidence="4">
    <location>
        <begin position="203"/>
        <end position="287"/>
    </location>
</feature>
<reference evidence="5 6" key="1">
    <citation type="submission" date="2024-09" db="EMBL/GenBank/DDBJ databases">
        <authorList>
            <person name="Sun Q."/>
            <person name="Mori K."/>
        </authorList>
    </citation>
    <scope>NUCLEOTIDE SEQUENCE [LARGE SCALE GENOMIC DNA]</scope>
    <source>
        <strain evidence="5 6">CCM 4839</strain>
    </source>
</reference>
<feature type="domain" description="GxGYxYP putative glycoside hydrolase first N-terminal" evidence="2">
    <location>
        <begin position="44"/>
        <end position="96"/>
    </location>
</feature>
<dbReference type="Pfam" id="PF20958">
    <property type="entry name" value="GxGYxYP_N_3rd"/>
    <property type="match status" value="1"/>
</dbReference>
<dbReference type="PANTHER" id="PTHR37321">
    <property type="entry name" value="EXPORTED PROTEIN-RELATED"/>
    <property type="match status" value="1"/>
</dbReference>
<proteinExistence type="predicted"/>
<feature type="domain" description="GxGYxYP putative glycoside hydrolase C-terminal" evidence="1">
    <location>
        <begin position="307"/>
        <end position="415"/>
    </location>
</feature>
<evidence type="ECO:0000313" key="5">
    <source>
        <dbReference type="EMBL" id="MFC0391618.1"/>
    </source>
</evidence>
<comment type="caution">
    <text evidence="5">The sequence shown here is derived from an EMBL/GenBank/DDBJ whole genome shotgun (WGS) entry which is preliminary data.</text>
</comment>
<keyword evidence="6" id="KW-1185">Reference proteome</keyword>
<evidence type="ECO:0000313" key="6">
    <source>
        <dbReference type="Proteomes" id="UP001589818"/>
    </source>
</evidence>
<dbReference type="Proteomes" id="UP001589818">
    <property type="component" value="Unassembled WGS sequence"/>
</dbReference>
<dbReference type="Pfam" id="PF20957">
    <property type="entry name" value="GxGYxYP_N_2nd"/>
    <property type="match status" value="1"/>
</dbReference>
<dbReference type="InterPro" id="IPR048310">
    <property type="entry name" value="GxGYxYP_N_2nd"/>
</dbReference>
<dbReference type="EMBL" id="JBHLVF010000011">
    <property type="protein sequence ID" value="MFC0391618.1"/>
    <property type="molecule type" value="Genomic_DNA"/>
</dbReference>
<evidence type="ECO:0000259" key="3">
    <source>
        <dbReference type="Pfam" id="PF20957"/>
    </source>
</evidence>
<dbReference type="RefSeq" id="WP_204819737.1">
    <property type="nucleotide sequence ID" value="NZ_JANHOF010000006.1"/>
</dbReference>
<dbReference type="InterPro" id="IPR025832">
    <property type="entry name" value="GxGYxYP_C"/>
</dbReference>
<feature type="domain" description="GxGYxYP putative glycoside hydrolase second N-terminal" evidence="3">
    <location>
        <begin position="122"/>
        <end position="189"/>
    </location>
</feature>
<sequence length="667" mass="73574">MPKKALLFVTALTCILVVSIIAFYARETQVERGSFPKMAAAEALSVYDIRNDSAEAKLAALVLQGLINQGTAKIYVLTRESNLDQTWLDESGKSYQAVPLLTGSNPGLRTLYRDYGDLVDKLIVWEGSRDWTFNIALMKGSLEKGLPVTDAIKDGLTAEFGSKPAEDIRLNWAGRVEAYDWAIDNLMPSLDKRILFSAGLRTPDWTAYPWNIFDYAVASKSFAFYLDPSIPAERDEIVKIIQKGGYPPGTPVLGYAPNADDLNDYTNPYGVGYVVSDFFSNGSVWSSFASKTYSQPSGVAVDAQPGKVYVAITASDGDNLQYDQQLINHFRNEAAGQVPVGITVAPVLQELGTPILDYFYSKIGSNIELVAGPSGYQFIYPEKYSESGYPTWLSRNRQWLMDAGIHTSQIWHSPINSVSHKQMADSLVGSGVTGLLRGDDGAPINAYHGIYTVPQGNMIWKNGEIYSVLSSVIEDSEKPIFHTIYPILGFYGTDADGQAAFFDHLKAEVDRLNRDFPGKFVFLKPQDLVATIHKLMTDNRSVNFDANNTNQESIYIYEDNHTAMDNGRRYADGASSWIYKFDLADDVEHATLTLAIAGNYVVDVSKDGMKWNHAANAQGSVSELTVNSDLSSWLSRNPTKTVYVRIKSGSQQEGDGVTLSRLSISTE</sequence>
<evidence type="ECO:0000259" key="4">
    <source>
        <dbReference type="Pfam" id="PF20958"/>
    </source>
</evidence>
<evidence type="ECO:0000259" key="2">
    <source>
        <dbReference type="Pfam" id="PF16216"/>
    </source>
</evidence>
<evidence type="ECO:0000259" key="1">
    <source>
        <dbReference type="Pfam" id="PF14323"/>
    </source>
</evidence>
<protein>
    <submittedName>
        <fullName evidence="5">GxGYxYP domain-containing protein</fullName>
    </submittedName>
</protein>
<gene>
    <name evidence="5" type="ORF">ACFFJ8_09540</name>
</gene>
<dbReference type="InterPro" id="IPR048309">
    <property type="entry name" value="GxGYxYP_N_3rd"/>
</dbReference>
<dbReference type="InterPro" id="IPR038410">
    <property type="entry name" value="GxGYxYP_C_sf"/>
</dbReference>
<dbReference type="Pfam" id="PF16216">
    <property type="entry name" value="GxGYxYP_N"/>
    <property type="match status" value="1"/>
</dbReference>
<dbReference type="Pfam" id="PF14323">
    <property type="entry name" value="GxGYxYP_C"/>
    <property type="match status" value="1"/>
</dbReference>
<organism evidence="5 6">
    <name type="scientific">Paenibacillus mendelii</name>
    <dbReference type="NCBI Taxonomy" id="206163"/>
    <lineage>
        <taxon>Bacteria</taxon>
        <taxon>Bacillati</taxon>
        <taxon>Bacillota</taxon>
        <taxon>Bacilli</taxon>
        <taxon>Bacillales</taxon>
        <taxon>Paenibacillaceae</taxon>
        <taxon>Paenibacillus</taxon>
    </lineage>
</organism>
<dbReference type="Gene3D" id="3.20.20.490">
    <property type="entry name" value="GxGYxYP glycoside hydrolase, C-terminal domain"/>
    <property type="match status" value="1"/>
</dbReference>
<dbReference type="PANTHER" id="PTHR37321:SF1">
    <property type="entry name" value="EXPORTED PROTEIN"/>
    <property type="match status" value="1"/>
</dbReference>
<accession>A0ABV6JA11</accession>
<dbReference type="InterPro" id="IPR032626">
    <property type="entry name" value="GxGYxYP_N_1st"/>
</dbReference>